<dbReference type="AlphaFoldDB" id="A0A518C8L8"/>
<proteinExistence type="predicted"/>
<gene>
    <name evidence="1" type="ORF">Pan97_25960</name>
</gene>
<evidence type="ECO:0000313" key="2">
    <source>
        <dbReference type="Proteomes" id="UP000318626"/>
    </source>
</evidence>
<dbReference type="Proteomes" id="UP000318626">
    <property type="component" value="Chromosome"/>
</dbReference>
<organism evidence="1 2">
    <name type="scientific">Bremerella volcania</name>
    <dbReference type="NCBI Taxonomy" id="2527984"/>
    <lineage>
        <taxon>Bacteria</taxon>
        <taxon>Pseudomonadati</taxon>
        <taxon>Planctomycetota</taxon>
        <taxon>Planctomycetia</taxon>
        <taxon>Pirellulales</taxon>
        <taxon>Pirellulaceae</taxon>
        <taxon>Bremerella</taxon>
    </lineage>
</organism>
<dbReference type="KEGG" id="bvo:Pan97_25960"/>
<dbReference type="EMBL" id="CP036289">
    <property type="protein sequence ID" value="QDU75563.1"/>
    <property type="molecule type" value="Genomic_DNA"/>
</dbReference>
<evidence type="ECO:0000313" key="1">
    <source>
        <dbReference type="EMBL" id="QDU75563.1"/>
    </source>
</evidence>
<accession>A0A518C8L8</accession>
<dbReference type="RefSeq" id="WP_144973040.1">
    <property type="nucleotide sequence ID" value="NZ_CP036289.1"/>
</dbReference>
<name>A0A518C8L8_9BACT</name>
<dbReference type="OrthoDB" id="287300at2"/>
<protein>
    <submittedName>
        <fullName evidence="1">Uncharacterized protein</fullName>
    </submittedName>
</protein>
<keyword evidence="2" id="KW-1185">Reference proteome</keyword>
<reference evidence="2" key="1">
    <citation type="submission" date="2019-02" db="EMBL/GenBank/DDBJ databases">
        <title>Deep-cultivation of Planctomycetes and their phenomic and genomic characterization uncovers novel biology.</title>
        <authorList>
            <person name="Wiegand S."/>
            <person name="Jogler M."/>
            <person name="Boedeker C."/>
            <person name="Pinto D."/>
            <person name="Vollmers J."/>
            <person name="Rivas-Marin E."/>
            <person name="Kohn T."/>
            <person name="Peeters S.H."/>
            <person name="Heuer A."/>
            <person name="Rast P."/>
            <person name="Oberbeckmann S."/>
            <person name="Bunk B."/>
            <person name="Jeske O."/>
            <person name="Meyerdierks A."/>
            <person name="Storesund J.E."/>
            <person name="Kallscheuer N."/>
            <person name="Luecker S."/>
            <person name="Lage O.M."/>
            <person name="Pohl T."/>
            <person name="Merkel B.J."/>
            <person name="Hornburger P."/>
            <person name="Mueller R.-W."/>
            <person name="Bruemmer F."/>
            <person name="Labrenz M."/>
            <person name="Spormann A.M."/>
            <person name="Op den Camp H."/>
            <person name="Overmann J."/>
            <person name="Amann R."/>
            <person name="Jetten M.S.M."/>
            <person name="Mascher T."/>
            <person name="Medema M.H."/>
            <person name="Devos D.P."/>
            <person name="Kaster A.-K."/>
            <person name="Ovreas L."/>
            <person name="Rohde M."/>
            <person name="Galperin M.Y."/>
            <person name="Jogler C."/>
        </authorList>
    </citation>
    <scope>NUCLEOTIDE SEQUENCE [LARGE SCALE GENOMIC DNA]</scope>
    <source>
        <strain evidence="2">Pan97</strain>
    </source>
</reference>
<sequence length="406" mass="46227">MLENSTLHRHPLLIVAFLIVAFCVGNAGNVLAQEEFSNATKDEELIAQLGDEQYQVREDAEAQIMKRGADMLPLLREARRSPDPEIRLRAITLYKQLSDRVREDNFNRFTDMAKDVDLPGWNRFKERHGDTRATRKLYVSILKDEWDVIAALETQPQMMDYLLFQRANKIREDLYGPNHVQISEGTAAAMLHATSFDDIRITDPTMDQLKFLLAAPQVTTSLQDPESAGPLLSVFDQWLETNLKSGRFTQEMRFVVLTTCLREGIKSGKIVAKQMLDERASPIYQNGFGQFGAINATQQMMYAMLAIAKLGGKEDIEYLSKYFDDETEVSLPTVQGDQFNTQLKDVALVAVLHISGENPKDFGYPRISTDPNFLYNIRSIGFTTAEQREQAFQKWEKSQRRGPAEK</sequence>